<proteinExistence type="inferred from homology"/>
<evidence type="ECO:0000256" key="1">
    <source>
        <dbReference type="ARBA" id="ARBA00009437"/>
    </source>
</evidence>
<evidence type="ECO:0000256" key="5">
    <source>
        <dbReference type="ARBA" id="ARBA00023163"/>
    </source>
</evidence>
<evidence type="ECO:0000256" key="2">
    <source>
        <dbReference type="ARBA" id="ARBA00023015"/>
    </source>
</evidence>
<dbReference type="OrthoDB" id="5526340at2"/>
<dbReference type="Pfam" id="PF03466">
    <property type="entry name" value="LysR_substrate"/>
    <property type="match status" value="1"/>
</dbReference>
<keyword evidence="3" id="KW-0238">DNA-binding</keyword>
<evidence type="ECO:0000259" key="6">
    <source>
        <dbReference type="PROSITE" id="PS50931"/>
    </source>
</evidence>
<gene>
    <name evidence="7" type="ORF">APT59_00955</name>
</gene>
<keyword evidence="5" id="KW-0804">Transcription</keyword>
<dbReference type="Pfam" id="PF00126">
    <property type="entry name" value="HTH_1"/>
    <property type="match status" value="1"/>
</dbReference>
<keyword evidence="2" id="KW-0805">Transcription regulation</keyword>
<dbReference type="CDD" id="cd08432">
    <property type="entry name" value="PBP2_GcdR_TrpI_HvrB_AmpR_like"/>
    <property type="match status" value="1"/>
</dbReference>
<evidence type="ECO:0000313" key="7">
    <source>
        <dbReference type="EMBL" id="ALZ82840.1"/>
    </source>
</evidence>
<dbReference type="InterPro" id="IPR036390">
    <property type="entry name" value="WH_DNA-bd_sf"/>
</dbReference>
<dbReference type="GO" id="GO:0043565">
    <property type="term" value="F:sequence-specific DNA binding"/>
    <property type="evidence" value="ECO:0007669"/>
    <property type="project" value="TreeGrafter"/>
</dbReference>
<dbReference type="PANTHER" id="PTHR30537">
    <property type="entry name" value="HTH-TYPE TRANSCRIPTIONAL REGULATOR"/>
    <property type="match status" value="1"/>
</dbReference>
<dbReference type="FunFam" id="1.10.10.10:FF:000038">
    <property type="entry name" value="Glycine cleavage system transcriptional activator"/>
    <property type="match status" value="1"/>
</dbReference>
<sequence length="301" mass="33570">MSRVPPLNALRCFEAVARLGSVTRAAAELHLTHAAVSQQVKGLEHQLGMVLFERQGRGIEVTGDGRVYAEQVRQLLEDLGEATRRLQARPRRNELVFATFPSFAAHWLLPRLPRFSALHPEYRIRLQTSLDFQDLRQGMVDIGVRMGEGQWDGLTALRLFQDDVLLVAAPGYNGGQLPRNLDEALAQPLMHTEETWLHWGETAGLGEAAPNRGITVNDSNVVLEALRLGQALALERRSLVQAALNEGRLVQLSPVVAPYPYAYWLVWPERAESAEKQERFTAWIQAEVATYVAAIETRAPG</sequence>
<evidence type="ECO:0000256" key="3">
    <source>
        <dbReference type="ARBA" id="ARBA00023125"/>
    </source>
</evidence>
<dbReference type="AlphaFoldDB" id="A0A0U4VV23"/>
<dbReference type="EMBL" id="CP013987">
    <property type="protein sequence ID" value="ALZ82840.1"/>
    <property type="molecule type" value="Genomic_DNA"/>
</dbReference>
<accession>A0A0U4VV23</accession>
<dbReference type="GO" id="GO:0009891">
    <property type="term" value="P:positive regulation of biosynthetic process"/>
    <property type="evidence" value="ECO:0007669"/>
    <property type="project" value="UniProtKB-ARBA"/>
</dbReference>
<dbReference type="SUPFAM" id="SSF46785">
    <property type="entry name" value="Winged helix' DNA-binding domain"/>
    <property type="match status" value="1"/>
</dbReference>
<dbReference type="RefSeq" id="WP_059313146.1">
    <property type="nucleotide sequence ID" value="NZ_CP013987.1"/>
</dbReference>
<dbReference type="KEGG" id="por:APT59_00955"/>
<dbReference type="Proteomes" id="UP000064137">
    <property type="component" value="Chromosome"/>
</dbReference>
<keyword evidence="4" id="KW-0010">Activator</keyword>
<dbReference type="Gene3D" id="1.10.10.10">
    <property type="entry name" value="Winged helix-like DNA-binding domain superfamily/Winged helix DNA-binding domain"/>
    <property type="match status" value="1"/>
</dbReference>
<organism evidence="7 8">
    <name type="scientific">Pseudomonas oryzihabitans</name>
    <dbReference type="NCBI Taxonomy" id="47885"/>
    <lineage>
        <taxon>Bacteria</taxon>
        <taxon>Pseudomonadati</taxon>
        <taxon>Pseudomonadota</taxon>
        <taxon>Gammaproteobacteria</taxon>
        <taxon>Pseudomonadales</taxon>
        <taxon>Pseudomonadaceae</taxon>
        <taxon>Pseudomonas</taxon>
    </lineage>
</organism>
<dbReference type="InterPro" id="IPR036388">
    <property type="entry name" value="WH-like_DNA-bd_sf"/>
</dbReference>
<dbReference type="PROSITE" id="PS50931">
    <property type="entry name" value="HTH_LYSR"/>
    <property type="match status" value="1"/>
</dbReference>
<dbReference type="SUPFAM" id="SSF53850">
    <property type="entry name" value="Periplasmic binding protein-like II"/>
    <property type="match status" value="1"/>
</dbReference>
<reference evidence="7 8" key="1">
    <citation type="submission" date="2016-01" db="EMBL/GenBank/DDBJ databases">
        <title>Annotation of Pseudomonas oryzihabitans USDA-ARS-USMARC-56511.</title>
        <authorList>
            <person name="Harhay G.P."/>
            <person name="Harhay D.M."/>
            <person name="Smith T.P.L."/>
            <person name="Bono J.L."/>
            <person name="Heaton M.P."/>
            <person name="Clawson M.L."/>
            <person name="Chitko-Mckown C.G."/>
            <person name="Capik S.F."/>
            <person name="DeDonder K.D."/>
            <person name="Apley M.D."/>
            <person name="Lubbers B.V."/>
            <person name="White B.J."/>
            <person name="Larson R.L."/>
        </authorList>
    </citation>
    <scope>NUCLEOTIDE SEQUENCE [LARGE SCALE GENOMIC DNA]</scope>
    <source>
        <strain evidence="7 8">USDA-ARS-USMARC-56511</strain>
    </source>
</reference>
<dbReference type="PANTHER" id="PTHR30537:SF79">
    <property type="entry name" value="TRANSCRIPTIONAL REGULATOR-RELATED"/>
    <property type="match status" value="1"/>
</dbReference>
<dbReference type="InterPro" id="IPR005119">
    <property type="entry name" value="LysR_subst-bd"/>
</dbReference>
<protein>
    <submittedName>
        <fullName evidence="7">Transcriptional regulator</fullName>
    </submittedName>
</protein>
<feature type="domain" description="HTH lysR-type" evidence="6">
    <location>
        <begin position="5"/>
        <end position="62"/>
    </location>
</feature>
<dbReference type="GO" id="GO:0006351">
    <property type="term" value="P:DNA-templated transcription"/>
    <property type="evidence" value="ECO:0007669"/>
    <property type="project" value="TreeGrafter"/>
</dbReference>
<dbReference type="Gene3D" id="3.40.190.10">
    <property type="entry name" value="Periplasmic binding protein-like II"/>
    <property type="match status" value="2"/>
</dbReference>
<dbReference type="PRINTS" id="PR00039">
    <property type="entry name" value="HTHLYSR"/>
</dbReference>
<name>A0A0U4VV23_9PSED</name>
<comment type="similarity">
    <text evidence="1">Belongs to the LysR transcriptional regulatory family.</text>
</comment>
<dbReference type="GO" id="GO:0003700">
    <property type="term" value="F:DNA-binding transcription factor activity"/>
    <property type="evidence" value="ECO:0007669"/>
    <property type="project" value="InterPro"/>
</dbReference>
<dbReference type="InterPro" id="IPR058163">
    <property type="entry name" value="LysR-type_TF_proteobact-type"/>
</dbReference>
<evidence type="ECO:0000313" key="8">
    <source>
        <dbReference type="Proteomes" id="UP000064137"/>
    </source>
</evidence>
<evidence type="ECO:0000256" key="4">
    <source>
        <dbReference type="ARBA" id="ARBA00023159"/>
    </source>
</evidence>
<dbReference type="InterPro" id="IPR000847">
    <property type="entry name" value="LysR_HTH_N"/>
</dbReference>